<dbReference type="InterPro" id="IPR007235">
    <property type="entry name" value="Glyco_trans_28_C"/>
</dbReference>
<dbReference type="EMBL" id="AZFN01000006">
    <property type="protein sequence ID" value="KRM02789.1"/>
    <property type="molecule type" value="Genomic_DNA"/>
</dbReference>
<dbReference type="Proteomes" id="UP000051739">
    <property type="component" value="Unassembled WGS sequence"/>
</dbReference>
<sequence>MLDYNKMKDYINQAHIVITHGGPASFIEVLQAGKIPVVVPRLATNNEHVNDHQVDFLKMVDERMHNVIPVYDIENLSNVIEHYDELVKNMSAISSGNNARFNQYFEQIVNRLVGR</sequence>
<accession>A0A0R1VC16</accession>
<dbReference type="Gene3D" id="3.40.50.2000">
    <property type="entry name" value="Glycogen Phosphorylase B"/>
    <property type="match status" value="1"/>
</dbReference>
<keyword evidence="3" id="KW-1185">Reference proteome</keyword>
<evidence type="ECO:0000259" key="1">
    <source>
        <dbReference type="Pfam" id="PF04101"/>
    </source>
</evidence>
<organism evidence="2 3">
    <name type="scientific">Limosilactobacillus gastricus DSM 16045</name>
    <dbReference type="NCBI Taxonomy" id="1423749"/>
    <lineage>
        <taxon>Bacteria</taxon>
        <taxon>Bacillati</taxon>
        <taxon>Bacillota</taxon>
        <taxon>Bacilli</taxon>
        <taxon>Lactobacillales</taxon>
        <taxon>Lactobacillaceae</taxon>
        <taxon>Limosilactobacillus</taxon>
    </lineage>
</organism>
<evidence type="ECO:0000313" key="3">
    <source>
        <dbReference type="Proteomes" id="UP000051739"/>
    </source>
</evidence>
<dbReference type="PATRIC" id="fig|1423749.3.peg.1536"/>
<dbReference type="Pfam" id="PF04101">
    <property type="entry name" value="Glyco_tran_28_C"/>
    <property type="match status" value="1"/>
</dbReference>
<evidence type="ECO:0000313" key="2">
    <source>
        <dbReference type="EMBL" id="KRM02789.1"/>
    </source>
</evidence>
<name>A0A0R1VC16_9LACO</name>
<dbReference type="AlphaFoldDB" id="A0A0R1VC16"/>
<protein>
    <recommendedName>
        <fullName evidence="1">Glycosyl transferase family 28 C-terminal domain-containing protein</fullName>
    </recommendedName>
</protein>
<comment type="caution">
    <text evidence="2">The sequence shown here is derived from an EMBL/GenBank/DDBJ whole genome shotgun (WGS) entry which is preliminary data.</text>
</comment>
<dbReference type="GO" id="GO:0016758">
    <property type="term" value="F:hexosyltransferase activity"/>
    <property type="evidence" value="ECO:0007669"/>
    <property type="project" value="InterPro"/>
</dbReference>
<reference evidence="2 3" key="1">
    <citation type="journal article" date="2015" name="Genome Announc.">
        <title>Expanding the biotechnology potential of lactobacilli through comparative genomics of 213 strains and associated genera.</title>
        <authorList>
            <person name="Sun Z."/>
            <person name="Harris H.M."/>
            <person name="McCann A."/>
            <person name="Guo C."/>
            <person name="Argimon S."/>
            <person name="Zhang W."/>
            <person name="Yang X."/>
            <person name="Jeffery I.B."/>
            <person name="Cooney J.C."/>
            <person name="Kagawa T.F."/>
            <person name="Liu W."/>
            <person name="Song Y."/>
            <person name="Salvetti E."/>
            <person name="Wrobel A."/>
            <person name="Rasinkangas P."/>
            <person name="Parkhill J."/>
            <person name="Rea M.C."/>
            <person name="O'Sullivan O."/>
            <person name="Ritari J."/>
            <person name="Douillard F.P."/>
            <person name="Paul Ross R."/>
            <person name="Yang R."/>
            <person name="Briner A.E."/>
            <person name="Felis G.E."/>
            <person name="de Vos W.M."/>
            <person name="Barrangou R."/>
            <person name="Klaenhammer T.R."/>
            <person name="Caufield P.W."/>
            <person name="Cui Y."/>
            <person name="Zhang H."/>
            <person name="O'Toole P.W."/>
        </authorList>
    </citation>
    <scope>NUCLEOTIDE SEQUENCE [LARGE SCALE GENOMIC DNA]</scope>
    <source>
        <strain evidence="2 3">DSM 16045</strain>
    </source>
</reference>
<proteinExistence type="predicted"/>
<feature type="domain" description="Glycosyl transferase family 28 C-terminal" evidence="1">
    <location>
        <begin position="4"/>
        <end position="85"/>
    </location>
</feature>
<gene>
    <name evidence="2" type="ORF">FC60_GL001483</name>
</gene>